<proteinExistence type="predicted"/>
<dbReference type="Proteomes" id="UP000308365">
    <property type="component" value="Unassembled WGS sequence"/>
</dbReference>
<protein>
    <submittedName>
        <fullName evidence="2">Uncharacterized protein</fullName>
    </submittedName>
</protein>
<gene>
    <name evidence="2" type="ORF">EI555_011154</name>
</gene>
<accession>A0A4U1FF54</accession>
<feature type="transmembrane region" description="Helical" evidence="1">
    <location>
        <begin position="128"/>
        <end position="154"/>
    </location>
</feature>
<evidence type="ECO:0000313" key="3">
    <source>
        <dbReference type="Proteomes" id="UP000308365"/>
    </source>
</evidence>
<sequence>MGGLATIPLLFPLCQERSIPHCQTLSNLLALKTRWNHSLSCCEWLVSIFLPQYVGIHAELEIQALAKFTASRHKGKHVLIQQQCCTYSPSYESNITDLSSRMKKAINHVGNIYFADDFIRWLTSLPGIWGMALLGILPCLAGILGACCCVYCCCGLGM</sequence>
<evidence type="ECO:0000256" key="1">
    <source>
        <dbReference type="SAM" id="Phobius"/>
    </source>
</evidence>
<feature type="non-terminal residue" evidence="2">
    <location>
        <position position="158"/>
    </location>
</feature>
<comment type="caution">
    <text evidence="2">The sequence shown here is derived from an EMBL/GenBank/DDBJ whole genome shotgun (WGS) entry which is preliminary data.</text>
</comment>
<reference evidence="3" key="1">
    <citation type="journal article" date="2019" name="IScience">
        <title>Narwhal Genome Reveals Long-Term Low Genetic Diversity despite Current Large Abundance Size.</title>
        <authorList>
            <person name="Westbury M.V."/>
            <person name="Petersen B."/>
            <person name="Garde E."/>
            <person name="Heide-Jorgensen M.P."/>
            <person name="Lorenzen E.D."/>
        </authorList>
    </citation>
    <scope>NUCLEOTIDE SEQUENCE [LARGE SCALE GENOMIC DNA]</scope>
</reference>
<evidence type="ECO:0000313" key="2">
    <source>
        <dbReference type="EMBL" id="TKC48368.1"/>
    </source>
</evidence>
<keyword evidence="1" id="KW-1133">Transmembrane helix</keyword>
<dbReference type="EMBL" id="RWIC01000165">
    <property type="protein sequence ID" value="TKC48368.1"/>
    <property type="molecule type" value="Genomic_DNA"/>
</dbReference>
<keyword evidence="1" id="KW-0812">Transmembrane</keyword>
<organism evidence="2 3">
    <name type="scientific">Monodon monoceros</name>
    <name type="common">Narwhal</name>
    <name type="synonym">Ceratodon monodon</name>
    <dbReference type="NCBI Taxonomy" id="40151"/>
    <lineage>
        <taxon>Eukaryota</taxon>
        <taxon>Metazoa</taxon>
        <taxon>Chordata</taxon>
        <taxon>Craniata</taxon>
        <taxon>Vertebrata</taxon>
        <taxon>Euteleostomi</taxon>
        <taxon>Mammalia</taxon>
        <taxon>Eutheria</taxon>
        <taxon>Laurasiatheria</taxon>
        <taxon>Artiodactyla</taxon>
        <taxon>Whippomorpha</taxon>
        <taxon>Cetacea</taxon>
        <taxon>Odontoceti</taxon>
        <taxon>Monodontidae</taxon>
        <taxon>Monodon</taxon>
    </lineage>
</organism>
<keyword evidence="1" id="KW-0472">Membrane</keyword>
<name>A0A4U1FF54_MONMO</name>
<dbReference type="AlphaFoldDB" id="A0A4U1FF54"/>